<feature type="transmembrane region" description="Helical" evidence="18">
    <location>
        <begin position="228"/>
        <end position="246"/>
    </location>
</feature>
<feature type="transmembrane region" description="Helical" evidence="18">
    <location>
        <begin position="58"/>
        <end position="80"/>
    </location>
</feature>
<comment type="catalytic activity">
    <reaction evidence="17 18">
        <text>a ubiquinone + NADH + 5 H(+)(in) = a ubiquinol + NAD(+) + 4 H(+)(out)</text>
        <dbReference type="Rhea" id="RHEA:29091"/>
        <dbReference type="Rhea" id="RHEA-COMP:9565"/>
        <dbReference type="Rhea" id="RHEA-COMP:9566"/>
        <dbReference type="ChEBI" id="CHEBI:15378"/>
        <dbReference type="ChEBI" id="CHEBI:16389"/>
        <dbReference type="ChEBI" id="CHEBI:17976"/>
        <dbReference type="ChEBI" id="CHEBI:57540"/>
        <dbReference type="ChEBI" id="CHEBI:57945"/>
        <dbReference type="EC" id="7.1.1.2"/>
    </reaction>
</comment>
<dbReference type="AlphaFoldDB" id="A0A344A2F7"/>
<name>A0A344A2F7_9HEMI</name>
<evidence type="ECO:0000256" key="14">
    <source>
        <dbReference type="ARBA" id="ARBA00023075"/>
    </source>
</evidence>
<evidence type="ECO:0000256" key="7">
    <source>
        <dbReference type="ARBA" id="ARBA00022660"/>
    </source>
</evidence>
<keyword evidence="8 18" id="KW-0812">Transmembrane</keyword>
<evidence type="ECO:0000256" key="3">
    <source>
        <dbReference type="ARBA" id="ARBA00007012"/>
    </source>
</evidence>
<dbReference type="GO" id="GO:0005743">
    <property type="term" value="C:mitochondrial inner membrane"/>
    <property type="evidence" value="ECO:0007669"/>
    <property type="project" value="UniProtKB-SubCell"/>
</dbReference>
<reference evidence="20" key="1">
    <citation type="submission" date="2018-02" db="EMBL/GenBank/DDBJ databases">
        <title>Resolving the psyllid tree of life: Phylogenomic analysis of the superfamily Psylloidea (Hemiptera).</title>
        <authorList>
            <person name="Percy D.M."/>
            <person name="Sveinsson S."/>
            <person name="Lemmon A.R."/>
            <person name="Lemmon E.M."/>
            <person name="Ouvrard D."/>
            <person name="Burckhardt D."/>
        </authorList>
    </citation>
    <scope>NUCLEOTIDE SEQUENCE</scope>
    <source>
        <strain evidence="20">DP1.idba.126_circ</strain>
    </source>
</reference>
<keyword evidence="7 18" id="KW-0679">Respiratory chain</keyword>
<feature type="domain" description="NADH:quinone oxidoreductase/Mrp antiporter transmembrane" evidence="19">
    <location>
        <begin position="22"/>
        <end position="274"/>
    </location>
</feature>
<gene>
    <name evidence="20" type="primary">nad2</name>
</gene>
<comment type="subcellular location">
    <subcellularLocation>
        <location evidence="2 18">Mitochondrion inner membrane</location>
        <topology evidence="2 18">Multi-pass membrane protein</topology>
    </subcellularLocation>
</comment>
<evidence type="ECO:0000256" key="5">
    <source>
        <dbReference type="ARBA" id="ARBA00021008"/>
    </source>
</evidence>
<feature type="transmembrane region" description="Helical" evidence="18">
    <location>
        <begin position="300"/>
        <end position="323"/>
    </location>
</feature>
<proteinExistence type="inferred from homology"/>
<keyword evidence="15 18" id="KW-0496">Mitochondrion</keyword>
<feature type="transmembrane region" description="Helical" evidence="18">
    <location>
        <begin position="5"/>
        <end position="21"/>
    </location>
</feature>
<dbReference type="InterPro" id="IPR001750">
    <property type="entry name" value="ND/Mrp_TM"/>
</dbReference>
<keyword evidence="13 18" id="KW-0520">NAD</keyword>
<comment type="similarity">
    <text evidence="3 18">Belongs to the complex I subunit 2 family.</text>
</comment>
<keyword evidence="10 18" id="KW-1278">Translocase</keyword>
<dbReference type="GO" id="GO:0008137">
    <property type="term" value="F:NADH dehydrogenase (ubiquinone) activity"/>
    <property type="evidence" value="ECO:0007669"/>
    <property type="project" value="UniProtKB-EC"/>
</dbReference>
<feature type="transmembrane region" description="Helical" evidence="18">
    <location>
        <begin position="116"/>
        <end position="136"/>
    </location>
</feature>
<dbReference type="EMBL" id="MG989228">
    <property type="protein sequence ID" value="AWU48948.1"/>
    <property type="molecule type" value="Genomic_DNA"/>
</dbReference>
<organism evidence="20">
    <name type="scientific">Lanthanaphalara mira</name>
    <dbReference type="NCBI Taxonomy" id="2218050"/>
    <lineage>
        <taxon>Eukaryota</taxon>
        <taxon>Metazoa</taxon>
        <taxon>Ecdysozoa</taxon>
        <taxon>Arthropoda</taxon>
        <taxon>Hexapoda</taxon>
        <taxon>Insecta</taxon>
        <taxon>Pterygota</taxon>
        <taxon>Neoptera</taxon>
        <taxon>Paraneoptera</taxon>
        <taxon>Hemiptera</taxon>
        <taxon>Sternorrhyncha</taxon>
        <taxon>Psylloidea</taxon>
        <taxon>Aphalaridae</taxon>
        <taxon>Lanthanaphalara</taxon>
    </lineage>
</organism>
<comment type="function">
    <text evidence="1">Core subunit of the mitochondrial membrane respiratory chain NADH dehydrogenase (Complex I) that is believed to belong to the minimal assembly required for catalysis. Complex I functions in the transfer of electrons from NADH to the respiratory chain. The immediate electron acceptor for the enzyme is believed to be ubiquinone.</text>
</comment>
<keyword evidence="16 18" id="KW-0472">Membrane</keyword>
<evidence type="ECO:0000256" key="18">
    <source>
        <dbReference type="RuleBase" id="RU003403"/>
    </source>
</evidence>
<sequence>MLFYFLMLIPMLILSILLSISSHSWMMIWMGMEVNLIVFIMINLLYKNLFTMESSMKYFLIQSLGSLIFLVSLSFNSMMYEEWPYLYMYSLPMAMMLKSGLSPFHSWTPEVISKMSYLTIFLFLTLQKLVPLTISFCSWMEILMMSSLLNIIVGSIGGMIQSSLIKILIFSSMSNAGWMIISLSESFMLFMMYFVLYMMMTSMIMITLSAIKLKWMIQLKSISKMEKIMFYCLFFSFSGLPPFLGFTPKWMILDNMHMHLPLTASLCILTSLMTMFFYLKSSMTMLFLVNLNNKWATQFTNFELSNVLMLTINFTGIPMFFILT</sequence>
<protein>
    <recommendedName>
        <fullName evidence="5 18">NADH-ubiquinone oxidoreductase chain 2</fullName>
        <ecNumber evidence="4 18">7.1.1.2</ecNumber>
    </recommendedName>
</protein>
<keyword evidence="14 18" id="KW-0830">Ubiquinone</keyword>
<feature type="transmembrane region" description="Helical" evidence="18">
    <location>
        <begin position="258"/>
        <end position="279"/>
    </location>
</feature>
<dbReference type="InterPro" id="IPR050175">
    <property type="entry name" value="Complex_I_Subunit_2"/>
</dbReference>
<evidence type="ECO:0000256" key="4">
    <source>
        <dbReference type="ARBA" id="ARBA00012944"/>
    </source>
</evidence>
<keyword evidence="12 18" id="KW-1133">Transmembrane helix</keyword>
<evidence type="ECO:0000256" key="10">
    <source>
        <dbReference type="ARBA" id="ARBA00022967"/>
    </source>
</evidence>
<keyword evidence="11 18" id="KW-0249">Electron transport</keyword>
<keyword evidence="6" id="KW-0813">Transport</keyword>
<evidence type="ECO:0000256" key="12">
    <source>
        <dbReference type="ARBA" id="ARBA00022989"/>
    </source>
</evidence>
<comment type="function">
    <text evidence="18">Core subunit of the mitochondrial membrane respiratory chain NADH dehydrogenase (Complex I) which catalyzes electron transfer from NADH through the respiratory chain, using ubiquinone as an electron acceptor. Essential for the catalytic activity and assembly of complex I.</text>
</comment>
<evidence type="ECO:0000256" key="9">
    <source>
        <dbReference type="ARBA" id="ARBA00022792"/>
    </source>
</evidence>
<keyword evidence="9 18" id="KW-0999">Mitochondrion inner membrane</keyword>
<evidence type="ECO:0000256" key="6">
    <source>
        <dbReference type="ARBA" id="ARBA00022448"/>
    </source>
</evidence>
<evidence type="ECO:0000256" key="1">
    <source>
        <dbReference type="ARBA" id="ARBA00003257"/>
    </source>
</evidence>
<dbReference type="GO" id="GO:0006120">
    <property type="term" value="P:mitochondrial electron transport, NADH to ubiquinone"/>
    <property type="evidence" value="ECO:0007669"/>
    <property type="project" value="InterPro"/>
</dbReference>
<evidence type="ECO:0000256" key="13">
    <source>
        <dbReference type="ARBA" id="ARBA00023027"/>
    </source>
</evidence>
<dbReference type="InterPro" id="IPR003917">
    <property type="entry name" value="NADH_UbQ_OxRdtase_chain2"/>
</dbReference>
<dbReference type="Pfam" id="PF00361">
    <property type="entry name" value="Proton_antipo_M"/>
    <property type="match status" value="1"/>
</dbReference>
<dbReference type="PANTHER" id="PTHR46552">
    <property type="entry name" value="NADH-UBIQUINONE OXIDOREDUCTASE CHAIN 2"/>
    <property type="match status" value="1"/>
</dbReference>
<evidence type="ECO:0000256" key="15">
    <source>
        <dbReference type="ARBA" id="ARBA00023128"/>
    </source>
</evidence>
<evidence type="ECO:0000256" key="16">
    <source>
        <dbReference type="ARBA" id="ARBA00023136"/>
    </source>
</evidence>
<evidence type="ECO:0000313" key="20">
    <source>
        <dbReference type="EMBL" id="AWU48948.1"/>
    </source>
</evidence>
<dbReference type="PANTHER" id="PTHR46552:SF1">
    <property type="entry name" value="NADH-UBIQUINONE OXIDOREDUCTASE CHAIN 2"/>
    <property type="match status" value="1"/>
</dbReference>
<feature type="transmembrane region" description="Helical" evidence="18">
    <location>
        <begin position="27"/>
        <end position="46"/>
    </location>
</feature>
<evidence type="ECO:0000256" key="8">
    <source>
        <dbReference type="ARBA" id="ARBA00022692"/>
    </source>
</evidence>
<evidence type="ECO:0000256" key="11">
    <source>
        <dbReference type="ARBA" id="ARBA00022982"/>
    </source>
</evidence>
<evidence type="ECO:0000256" key="2">
    <source>
        <dbReference type="ARBA" id="ARBA00004448"/>
    </source>
</evidence>
<dbReference type="EC" id="7.1.1.2" evidence="4 18"/>
<feature type="transmembrane region" description="Helical" evidence="18">
    <location>
        <begin position="190"/>
        <end position="208"/>
    </location>
</feature>
<accession>A0A344A2F7</accession>
<evidence type="ECO:0000259" key="19">
    <source>
        <dbReference type="Pfam" id="PF00361"/>
    </source>
</evidence>
<geneLocation type="mitochondrion" evidence="20"/>
<evidence type="ECO:0000256" key="17">
    <source>
        <dbReference type="ARBA" id="ARBA00049551"/>
    </source>
</evidence>
<dbReference type="PRINTS" id="PR01436">
    <property type="entry name" value="NADHDHGNASE2"/>
</dbReference>